<dbReference type="GO" id="GO:0005634">
    <property type="term" value="C:nucleus"/>
    <property type="evidence" value="ECO:0007669"/>
    <property type="project" value="UniProtKB-SubCell"/>
</dbReference>
<reference evidence="5 6" key="1">
    <citation type="submission" date="2018-06" db="EMBL/GenBank/DDBJ databases">
        <title>Comparative genomics reveals the genomic features of Rhizophagus irregularis, R. cerebriforme, R. diaphanum and Gigaspora rosea, and their symbiotic lifestyle signature.</title>
        <authorList>
            <person name="Morin E."/>
            <person name="San Clemente H."/>
            <person name="Chen E.C.H."/>
            <person name="De La Providencia I."/>
            <person name="Hainaut M."/>
            <person name="Kuo A."/>
            <person name="Kohler A."/>
            <person name="Murat C."/>
            <person name="Tang N."/>
            <person name="Roy S."/>
            <person name="Loubradou J."/>
            <person name="Henrissat B."/>
            <person name="Grigoriev I.V."/>
            <person name="Corradi N."/>
            <person name="Roux C."/>
            <person name="Martin F.M."/>
        </authorList>
    </citation>
    <scope>NUCLEOTIDE SEQUENCE [LARGE SCALE GENOMIC DNA]</scope>
    <source>
        <strain evidence="5 6">DAOM 194757</strain>
    </source>
</reference>
<dbReference type="PANTHER" id="PTHR32075">
    <property type="entry name" value="ISWI CHROMATIN-REMODELING COMPLEX SUBUNIT YPL216W-RELATED"/>
    <property type="match status" value="1"/>
</dbReference>
<dbReference type="OrthoDB" id="332390at2759"/>
<dbReference type="PANTHER" id="PTHR32075:SF6">
    <property type="entry name" value="ISWI CHROMATIN-REMODELING COMPLEX SUBUNIT YPL216W-RELATED"/>
    <property type="match status" value="1"/>
</dbReference>
<feature type="compositionally biased region" description="Basic and acidic residues" evidence="3">
    <location>
        <begin position="1"/>
        <end position="17"/>
    </location>
</feature>
<evidence type="ECO:0000313" key="6">
    <source>
        <dbReference type="Proteomes" id="UP000266673"/>
    </source>
</evidence>
<proteinExistence type="predicted"/>
<evidence type="ECO:0000256" key="1">
    <source>
        <dbReference type="ARBA" id="ARBA00004123"/>
    </source>
</evidence>
<comment type="caution">
    <text evidence="5">The sequence shown here is derived from an EMBL/GenBank/DDBJ whole genome shotgun (WGS) entry which is preliminary data.</text>
</comment>
<protein>
    <recommendedName>
        <fullName evidence="4">WHIM2 domain-containing protein</fullName>
    </recommendedName>
</protein>
<dbReference type="GO" id="GO:0031509">
    <property type="term" value="P:subtelomeric heterochromatin formation"/>
    <property type="evidence" value="ECO:0007669"/>
    <property type="project" value="TreeGrafter"/>
</dbReference>
<dbReference type="Proteomes" id="UP000266673">
    <property type="component" value="Unassembled WGS sequence"/>
</dbReference>
<keyword evidence="6" id="KW-1185">Reference proteome</keyword>
<evidence type="ECO:0000256" key="2">
    <source>
        <dbReference type="ARBA" id="ARBA00023242"/>
    </source>
</evidence>
<evidence type="ECO:0000313" key="5">
    <source>
        <dbReference type="EMBL" id="RIB00468.1"/>
    </source>
</evidence>
<dbReference type="InterPro" id="IPR028941">
    <property type="entry name" value="WHIM2_dom"/>
</dbReference>
<name>A0A397TU91_9GLOM</name>
<dbReference type="Pfam" id="PF15613">
    <property type="entry name" value="WSD"/>
    <property type="match status" value="1"/>
</dbReference>
<dbReference type="EMBL" id="QKWP01004175">
    <property type="protein sequence ID" value="RIB00468.1"/>
    <property type="molecule type" value="Genomic_DNA"/>
</dbReference>
<gene>
    <name evidence="5" type="ORF">C2G38_1195877</name>
</gene>
<organism evidence="5 6">
    <name type="scientific">Gigaspora rosea</name>
    <dbReference type="NCBI Taxonomy" id="44941"/>
    <lineage>
        <taxon>Eukaryota</taxon>
        <taxon>Fungi</taxon>
        <taxon>Fungi incertae sedis</taxon>
        <taxon>Mucoromycota</taxon>
        <taxon>Glomeromycotina</taxon>
        <taxon>Glomeromycetes</taxon>
        <taxon>Diversisporales</taxon>
        <taxon>Gigasporaceae</taxon>
        <taxon>Gigaspora</taxon>
    </lineage>
</organism>
<evidence type="ECO:0000256" key="3">
    <source>
        <dbReference type="SAM" id="MobiDB-lite"/>
    </source>
</evidence>
<dbReference type="GO" id="GO:0000781">
    <property type="term" value="C:chromosome, telomeric region"/>
    <property type="evidence" value="ECO:0007669"/>
    <property type="project" value="GOC"/>
</dbReference>
<sequence length="120" mass="14347">MTEKEEQRFNKRRKVEEASFNSDSDNQTRWGYYEDINQVEELRQWLNTKGIRELALSNELTARYQDISLSMNKRQQDIYDESEPTPQIPLNLALESLENISLITRQKKQLNIENFFSNNE</sequence>
<feature type="region of interest" description="Disordered" evidence="3">
    <location>
        <begin position="1"/>
        <end position="27"/>
    </location>
</feature>
<accession>A0A397TU91</accession>
<feature type="domain" description="WHIM2" evidence="4">
    <location>
        <begin position="23"/>
        <end position="63"/>
    </location>
</feature>
<comment type="subcellular location">
    <subcellularLocation>
        <location evidence="1">Nucleus</location>
    </subcellularLocation>
</comment>
<keyword evidence="2" id="KW-0539">Nucleus</keyword>
<dbReference type="STRING" id="44941.A0A397TU91"/>
<dbReference type="AlphaFoldDB" id="A0A397TU91"/>
<evidence type="ECO:0000259" key="4">
    <source>
        <dbReference type="Pfam" id="PF15613"/>
    </source>
</evidence>